<name>A0A4Y2G161_ARAVE</name>
<comment type="function">
    <text evidence="12">Structural component of the gap junctions.</text>
</comment>
<feature type="transmembrane region" description="Helical" evidence="12">
    <location>
        <begin position="30"/>
        <end position="48"/>
    </location>
</feature>
<keyword evidence="5 12" id="KW-0812">Transmembrane</keyword>
<evidence type="ECO:0000256" key="2">
    <source>
        <dbReference type="ARBA" id="ARBA00004651"/>
    </source>
</evidence>
<keyword evidence="10 12" id="KW-0472">Membrane</keyword>
<feature type="transmembrane region" description="Helical" evidence="12">
    <location>
        <begin position="108"/>
        <end position="130"/>
    </location>
</feature>
<dbReference type="GO" id="GO:0034220">
    <property type="term" value="P:monoatomic ion transmembrane transport"/>
    <property type="evidence" value="ECO:0007669"/>
    <property type="project" value="UniProtKB-KW"/>
</dbReference>
<gene>
    <name evidence="13" type="primary">inx2_13</name>
    <name evidence="12" type="synonym">inx</name>
    <name evidence="13" type="ORF">AVEN_166728_1</name>
</gene>
<keyword evidence="11 12" id="KW-0407">Ion channel</keyword>
<evidence type="ECO:0000256" key="10">
    <source>
        <dbReference type="ARBA" id="ARBA00023136"/>
    </source>
</evidence>
<evidence type="ECO:0000256" key="6">
    <source>
        <dbReference type="ARBA" id="ARBA00022868"/>
    </source>
</evidence>
<keyword evidence="7" id="KW-0965">Cell junction</keyword>
<comment type="subcellular location">
    <subcellularLocation>
        <location evidence="1">Cell junction</location>
        <location evidence="1">Gap junction</location>
    </subcellularLocation>
    <subcellularLocation>
        <location evidence="2 12">Cell membrane</location>
        <topology evidence="2 12">Multi-pass membrane protein</topology>
    </subcellularLocation>
</comment>
<dbReference type="PROSITE" id="PS51013">
    <property type="entry name" value="PANNEXIN"/>
    <property type="match status" value="1"/>
</dbReference>
<keyword evidence="6" id="KW-0303">Gap junction</keyword>
<comment type="similarity">
    <text evidence="12">Belongs to the pannexin family.</text>
</comment>
<accession>A0A4Y2G161</accession>
<dbReference type="PANTHER" id="PTHR11893:SF41">
    <property type="entry name" value="INNEXIN INX2"/>
    <property type="match status" value="1"/>
</dbReference>
<feature type="transmembrane region" description="Helical" evidence="12">
    <location>
        <begin position="267"/>
        <end position="288"/>
    </location>
</feature>
<dbReference type="Pfam" id="PF00876">
    <property type="entry name" value="Innexin"/>
    <property type="match status" value="1"/>
</dbReference>
<evidence type="ECO:0000256" key="12">
    <source>
        <dbReference type="RuleBase" id="RU010713"/>
    </source>
</evidence>
<protein>
    <recommendedName>
        <fullName evidence="12">Innexin</fullName>
    </recommendedName>
</protein>
<dbReference type="AlphaFoldDB" id="A0A4Y2G161"/>
<evidence type="ECO:0000313" key="13">
    <source>
        <dbReference type="EMBL" id="GBM47091.1"/>
    </source>
</evidence>
<keyword evidence="9 12" id="KW-0406">Ion transport</keyword>
<dbReference type="GO" id="GO:0005243">
    <property type="term" value="F:gap junction channel activity"/>
    <property type="evidence" value="ECO:0007669"/>
    <property type="project" value="TreeGrafter"/>
</dbReference>
<comment type="caution">
    <text evidence="12">Lacks conserved residue(s) required for the propagation of feature annotation.</text>
</comment>
<dbReference type="Proteomes" id="UP000499080">
    <property type="component" value="Unassembled WGS sequence"/>
</dbReference>
<evidence type="ECO:0000256" key="8">
    <source>
        <dbReference type="ARBA" id="ARBA00022989"/>
    </source>
</evidence>
<comment type="caution">
    <text evidence="13">The sequence shown here is derived from an EMBL/GenBank/DDBJ whole genome shotgun (WGS) entry which is preliminary data.</text>
</comment>
<organism evidence="13 14">
    <name type="scientific">Araneus ventricosus</name>
    <name type="common">Orbweaver spider</name>
    <name type="synonym">Epeira ventricosa</name>
    <dbReference type="NCBI Taxonomy" id="182803"/>
    <lineage>
        <taxon>Eukaryota</taxon>
        <taxon>Metazoa</taxon>
        <taxon>Ecdysozoa</taxon>
        <taxon>Arthropoda</taxon>
        <taxon>Chelicerata</taxon>
        <taxon>Arachnida</taxon>
        <taxon>Araneae</taxon>
        <taxon>Araneomorphae</taxon>
        <taxon>Entelegynae</taxon>
        <taxon>Araneoidea</taxon>
        <taxon>Araneidae</taxon>
        <taxon>Araneus</taxon>
    </lineage>
</organism>
<keyword evidence="4" id="KW-1003">Cell membrane</keyword>
<evidence type="ECO:0000256" key="11">
    <source>
        <dbReference type="ARBA" id="ARBA00023303"/>
    </source>
</evidence>
<dbReference type="GO" id="GO:0005921">
    <property type="term" value="C:gap junction"/>
    <property type="evidence" value="ECO:0007669"/>
    <property type="project" value="UniProtKB-SubCell"/>
</dbReference>
<evidence type="ECO:0000256" key="7">
    <source>
        <dbReference type="ARBA" id="ARBA00022949"/>
    </source>
</evidence>
<keyword evidence="3 12" id="KW-0813">Transport</keyword>
<evidence type="ECO:0000256" key="1">
    <source>
        <dbReference type="ARBA" id="ARBA00004610"/>
    </source>
</evidence>
<reference evidence="13 14" key="1">
    <citation type="journal article" date="2019" name="Sci. Rep.">
        <title>Orb-weaving spider Araneus ventricosus genome elucidates the spidroin gene catalogue.</title>
        <authorList>
            <person name="Kono N."/>
            <person name="Nakamura H."/>
            <person name="Ohtoshi R."/>
            <person name="Moran D.A.P."/>
            <person name="Shinohara A."/>
            <person name="Yoshida Y."/>
            <person name="Fujiwara M."/>
            <person name="Mori M."/>
            <person name="Tomita M."/>
            <person name="Arakawa K."/>
        </authorList>
    </citation>
    <scope>NUCLEOTIDE SEQUENCE [LARGE SCALE GENOMIC DNA]</scope>
</reference>
<dbReference type="PANTHER" id="PTHR11893">
    <property type="entry name" value="INNEXIN"/>
    <property type="match status" value="1"/>
</dbReference>
<evidence type="ECO:0000256" key="4">
    <source>
        <dbReference type="ARBA" id="ARBA00022475"/>
    </source>
</evidence>
<dbReference type="OrthoDB" id="5867527at2759"/>
<dbReference type="GO" id="GO:0005886">
    <property type="term" value="C:plasma membrane"/>
    <property type="evidence" value="ECO:0007669"/>
    <property type="project" value="UniProtKB-SubCell"/>
</dbReference>
<dbReference type="GO" id="GO:0007602">
    <property type="term" value="P:phototransduction"/>
    <property type="evidence" value="ECO:0007669"/>
    <property type="project" value="TreeGrafter"/>
</dbReference>
<evidence type="ECO:0000256" key="9">
    <source>
        <dbReference type="ARBA" id="ARBA00023065"/>
    </source>
</evidence>
<dbReference type="EMBL" id="BGPR01001165">
    <property type="protein sequence ID" value="GBM47091.1"/>
    <property type="molecule type" value="Genomic_DNA"/>
</dbReference>
<evidence type="ECO:0000256" key="3">
    <source>
        <dbReference type="ARBA" id="ARBA00022448"/>
    </source>
</evidence>
<keyword evidence="8 12" id="KW-1133">Transmembrane helix</keyword>
<sequence length="372" mass="42990">MLTLFSGLKGLVKPRAICTDSFVFRLHSKWTVLILLCCSILLTCRQHFGEPIHCLQRDVARIKALENFCWIHATFVLPHAWNATVGVHVPHPGIDRHLPGQAKVYHGYYQWVALVLLLQGVLFYIPRYIWKMWEKGMIKDFTQNLHDPLLPGAECSKSCKLLVHSLHIHLGHFEAYFKKYFFCEFLTFLNVMGQMWLLDTFLGGAFSTFGIKVVQWDQWDQEYRTDPLVKAFPRMTKCQFYDFGSSGDIQRVDALCILPLNVLNEKIFICLWFWMVMLLCFTLIVIFYRLCFAGIPIVRYCALVTRAPQVNKGALEKLYRACHASDWFVLCLIAKNIDNKHFNSIVGKLAVAMDQNGYVPKPSTSKDNTTYV</sequence>
<evidence type="ECO:0000313" key="14">
    <source>
        <dbReference type="Proteomes" id="UP000499080"/>
    </source>
</evidence>
<evidence type="ECO:0000256" key="5">
    <source>
        <dbReference type="ARBA" id="ARBA00022692"/>
    </source>
</evidence>
<keyword evidence="14" id="KW-1185">Reference proteome</keyword>
<dbReference type="PRINTS" id="PR01262">
    <property type="entry name" value="INNEXIN"/>
</dbReference>
<dbReference type="InterPro" id="IPR000990">
    <property type="entry name" value="Innexin"/>
</dbReference>
<proteinExistence type="inferred from homology"/>